<reference evidence="3 4" key="1">
    <citation type="submission" date="2023-09" db="EMBL/GenBank/DDBJ databases">
        <title>Thioclava shenzhenensis sp. nov., a multidrug resistant bacteria-antagonizing species isolated from coastal seawater.</title>
        <authorList>
            <person name="Long M."/>
        </authorList>
    </citation>
    <scope>NUCLEOTIDE SEQUENCE [LARGE SCALE GENOMIC DNA]</scope>
    <source>
        <strain evidence="3 4">FTW29</strain>
    </source>
</reference>
<dbReference type="InterPro" id="IPR026634">
    <property type="entry name" value="TPST-like"/>
</dbReference>
<dbReference type="InterPro" id="IPR027417">
    <property type="entry name" value="P-loop_NTPase"/>
</dbReference>
<dbReference type="InterPro" id="IPR011990">
    <property type="entry name" value="TPR-like_helical_dom_sf"/>
</dbReference>
<dbReference type="Proteomes" id="UP001623290">
    <property type="component" value="Chromosome"/>
</dbReference>
<dbReference type="SUPFAM" id="SSF48452">
    <property type="entry name" value="TPR-like"/>
    <property type="match status" value="1"/>
</dbReference>
<protein>
    <submittedName>
        <fullName evidence="3">Sulfotransferase</fullName>
    </submittedName>
</protein>
<dbReference type="Pfam" id="PF13469">
    <property type="entry name" value="Sulfotransfer_3"/>
    <property type="match status" value="1"/>
</dbReference>
<organism evidence="3 4">
    <name type="scientific">Thioclava litoralis</name>
    <dbReference type="NCBI Taxonomy" id="3076557"/>
    <lineage>
        <taxon>Bacteria</taxon>
        <taxon>Pseudomonadati</taxon>
        <taxon>Pseudomonadota</taxon>
        <taxon>Alphaproteobacteria</taxon>
        <taxon>Rhodobacterales</taxon>
        <taxon>Paracoccaceae</taxon>
        <taxon>Thioclava</taxon>
    </lineage>
</organism>
<accession>A0ABZ1E0J7</accession>
<sequence>MDITDLDHDEDVSLALAVLDGDHRAALKRIETLWSQNGPSSHLMMQAIRSSWALGQDGEARKLSEEAVTLWPEVSVLWGMHAAILTAFGDVEGAVAAYDRALSFRPDDVQLLSGRNRLRRFSATGPEWRRLAQASRDEATSLGQKVMSEFALGAIEDAAGEYAAAFAHFQRGNDLKARGYDPHLIERRLHDQLAQCPDLRSLPERVGMAGEPRMVFIGGLPRSGTTLTEQILIRHDKVSTLGEACDFRLSMIELMHAEIGAGTAPLDYWRWFSQPGRPLIHKLGQIYRRRIAARGQTTPYILSKMPLDLSHAAVLRAMLPEARFICVNRHPLDVGLSLFMTDFADGHGFSEKLEWIAHMVRATDRSMCDYAQKLGPAFRMQSLRALVEQPAQEIPRLLDHLGLAMQPACLEPKAAQGAVRTASDVRVRRKINREGVGYWRRYEAQLQPLIEALGRDWIAAWEERDADRPRQWEKAS</sequence>
<keyword evidence="1" id="KW-0808">Transferase</keyword>
<evidence type="ECO:0000256" key="1">
    <source>
        <dbReference type="ARBA" id="ARBA00022679"/>
    </source>
</evidence>
<dbReference type="PANTHER" id="PTHR12788">
    <property type="entry name" value="PROTEIN-TYROSINE SULFOTRANSFERASE 2"/>
    <property type="match status" value="1"/>
</dbReference>
<keyword evidence="4" id="KW-1185">Reference proteome</keyword>
<dbReference type="PROSITE" id="PS50005">
    <property type="entry name" value="TPR"/>
    <property type="match status" value="1"/>
</dbReference>
<dbReference type="PANTHER" id="PTHR12788:SF10">
    <property type="entry name" value="PROTEIN-TYROSINE SULFOTRANSFERASE"/>
    <property type="match status" value="1"/>
</dbReference>
<keyword evidence="2" id="KW-0802">TPR repeat</keyword>
<proteinExistence type="predicted"/>
<dbReference type="SUPFAM" id="SSF52540">
    <property type="entry name" value="P-loop containing nucleoside triphosphate hydrolases"/>
    <property type="match status" value="1"/>
</dbReference>
<dbReference type="Gene3D" id="1.25.40.10">
    <property type="entry name" value="Tetratricopeptide repeat domain"/>
    <property type="match status" value="1"/>
</dbReference>
<dbReference type="Gene3D" id="3.40.50.300">
    <property type="entry name" value="P-loop containing nucleotide triphosphate hydrolases"/>
    <property type="match status" value="1"/>
</dbReference>
<evidence type="ECO:0000256" key="2">
    <source>
        <dbReference type="PROSITE-ProRule" id="PRU00339"/>
    </source>
</evidence>
<gene>
    <name evidence="3" type="ORF">RPE78_04695</name>
</gene>
<feature type="repeat" description="TPR" evidence="2">
    <location>
        <begin position="75"/>
        <end position="108"/>
    </location>
</feature>
<dbReference type="RefSeq" id="WP_406721363.1">
    <property type="nucleotide sequence ID" value="NZ_CP135443.1"/>
</dbReference>
<dbReference type="EMBL" id="CP135443">
    <property type="protein sequence ID" value="WRY34596.1"/>
    <property type="molecule type" value="Genomic_DNA"/>
</dbReference>
<evidence type="ECO:0000313" key="3">
    <source>
        <dbReference type="EMBL" id="WRY34596.1"/>
    </source>
</evidence>
<name>A0ABZ1E0J7_9RHOB</name>
<dbReference type="InterPro" id="IPR019734">
    <property type="entry name" value="TPR_rpt"/>
</dbReference>
<evidence type="ECO:0000313" key="4">
    <source>
        <dbReference type="Proteomes" id="UP001623290"/>
    </source>
</evidence>